<reference evidence="2" key="1">
    <citation type="submission" date="2019-04" db="EMBL/GenBank/DDBJ databases">
        <authorList>
            <person name="Brambilla D."/>
        </authorList>
    </citation>
    <scope>NUCLEOTIDE SEQUENCE</scope>
    <source>
        <strain evidence="2">BAL1</strain>
    </source>
</reference>
<protein>
    <submittedName>
        <fullName evidence="2">Uncharacterized protein</fullName>
    </submittedName>
</protein>
<gene>
    <name evidence="2" type="ORF">BAL341_687</name>
</gene>
<keyword evidence="1" id="KW-0175">Coiled coil</keyword>
<dbReference type="EMBL" id="CAAJGR010000060">
    <property type="protein sequence ID" value="VHO02273.1"/>
    <property type="molecule type" value="Genomic_DNA"/>
</dbReference>
<name>A0A486XIH2_9GAMM</name>
<feature type="coiled-coil region" evidence="1">
    <location>
        <begin position="16"/>
        <end position="43"/>
    </location>
</feature>
<organism evidence="2">
    <name type="scientific">Rheinheimera sp. BAL341</name>
    <dbReference type="NCBI Taxonomy" id="1708203"/>
    <lineage>
        <taxon>Bacteria</taxon>
        <taxon>Pseudomonadati</taxon>
        <taxon>Pseudomonadota</taxon>
        <taxon>Gammaproteobacteria</taxon>
        <taxon>Chromatiales</taxon>
        <taxon>Chromatiaceae</taxon>
        <taxon>Rheinheimera</taxon>
    </lineage>
</organism>
<sequence length="82" mass="9658">MREATIEEQHSEDSNVEYWRNQVEGLEAELARANNTIAKYKQRFVLWQHNAYKHGIRIDSLDDAIEMLERPLTEIKRRTGGS</sequence>
<evidence type="ECO:0000256" key="1">
    <source>
        <dbReference type="SAM" id="Coils"/>
    </source>
</evidence>
<accession>A0A486XIH2</accession>
<dbReference type="AlphaFoldDB" id="A0A486XIH2"/>
<proteinExistence type="predicted"/>
<evidence type="ECO:0000313" key="2">
    <source>
        <dbReference type="EMBL" id="VHO02273.1"/>
    </source>
</evidence>